<dbReference type="AlphaFoldDB" id="A0A968GG16"/>
<keyword evidence="2" id="KW-1185">Reference proteome</keyword>
<proteinExistence type="predicted"/>
<gene>
    <name evidence="1" type="ORF">HCT48_06715</name>
</gene>
<evidence type="ECO:0000313" key="1">
    <source>
        <dbReference type="EMBL" id="NIZ69896.1"/>
    </source>
</evidence>
<name>A0A968GG16_9SPIO</name>
<comment type="caution">
    <text evidence="1">The sequence shown here is derived from an EMBL/GenBank/DDBJ whole genome shotgun (WGS) entry which is preliminary data.</text>
</comment>
<dbReference type="EMBL" id="JAATLM010000001">
    <property type="protein sequence ID" value="NIZ69896.1"/>
    <property type="molecule type" value="Genomic_DNA"/>
</dbReference>
<organism evidence="1 2">
    <name type="scientific">Entomospira culicis</name>
    <dbReference type="NCBI Taxonomy" id="2719989"/>
    <lineage>
        <taxon>Bacteria</taxon>
        <taxon>Pseudomonadati</taxon>
        <taxon>Spirochaetota</taxon>
        <taxon>Spirochaetia</taxon>
        <taxon>Spirochaetales</taxon>
        <taxon>Spirochaetaceae</taxon>
        <taxon>Entomospira</taxon>
    </lineage>
</organism>
<accession>A0A968GG16</accession>
<dbReference type="Proteomes" id="UP000778951">
    <property type="component" value="Unassembled WGS sequence"/>
</dbReference>
<dbReference type="SUPFAM" id="SSF53795">
    <property type="entry name" value="PEP carboxykinase-like"/>
    <property type="match status" value="1"/>
</dbReference>
<reference evidence="1" key="1">
    <citation type="submission" date="2020-03" db="EMBL/GenBank/DDBJ databases">
        <title>Spirochaetal bacteria isolated from arthropods constitute a novel genus Entomospira genus novum within the order Spirochaetales.</title>
        <authorList>
            <person name="Grana-Miraglia L."/>
            <person name="Sikutova S."/>
            <person name="Fingerle V."/>
            <person name="Sing A."/>
            <person name="Castillo-Ramirez S."/>
            <person name="Margos G."/>
            <person name="Rudolf I."/>
        </authorList>
    </citation>
    <scope>NUCLEOTIDE SEQUENCE</scope>
    <source>
        <strain evidence="1">BR149</strain>
    </source>
</reference>
<evidence type="ECO:0000313" key="2">
    <source>
        <dbReference type="Proteomes" id="UP000778951"/>
    </source>
</evidence>
<sequence>MIDAFSVSHANAILNFTKDYCAGKSELLNSMSFKRVLQMHIAYLKRKDKPLYHTLIAIRNNDEELAEDLLNILKMLLVLDTKSLSSAHPDLQKYLLNKPALIDFVETLFAYWRSLQRYAVIYSTQEGQDIQNAYFVQSHNDFKEMILSSYKIVMEKLTKRSQSVYRQVIAGVNAGLVLNSTPLDFATDTYAIFREIPVIQSIYLTPPFITYSRRNTRDGIFQEVMENPLTNQRLDAQKFICYPAKVGKYLALVYFHTDFMAMGITLANLFEMASPAEVHSRKPDLIYAYGVEDGKQGTAFYHDKERNMMVGYASYSEEIDYFGYMKKMLLTLHNVKGINGQGLPLHGAMAVITMNNDVTKHVVIIGDSGAGKSETLEALRGLEDNGIKEIKIIFDDMGIIYDEGGQVRAYGTEIGAFVRLDDLDPSYAYSEIDRAIFMNPDRINARVVIPVATYEEIVRGYPIDLFLYANNYSDDPNNAMDIMTNLEEAKQVFIDGARMAKGTTQEVGLVKSYFANPFGPVQRKEQTDKLLDQFFTLLAKNRTEIGQLKTRLGIKGNETSGPKDAAIALLAYLNK</sequence>
<protein>
    <submittedName>
        <fullName evidence="1">Phosphoenolpyruvate carboxykinase</fullName>
    </submittedName>
</protein>